<proteinExistence type="predicted"/>
<name>A0A0A8JYS5_9HYPH</name>
<organism evidence="1 2">
    <name type="scientific">Methyloceanibacter caenitepidi</name>
    <dbReference type="NCBI Taxonomy" id="1384459"/>
    <lineage>
        <taxon>Bacteria</taxon>
        <taxon>Pseudomonadati</taxon>
        <taxon>Pseudomonadota</taxon>
        <taxon>Alphaproteobacteria</taxon>
        <taxon>Hyphomicrobiales</taxon>
        <taxon>Hyphomicrobiaceae</taxon>
        <taxon>Methyloceanibacter</taxon>
    </lineage>
</organism>
<sequence length="196" mass="21017">MRFQVLTTLLLCVFLGVVLLAAGCTTVPVASMAKLSRIDFETTDLSVLRAAILLPSYLRPAPDGVWLWIAVSGDDGPKLERKLELVEVDDAEAATINVESDGARQLYAYGLSATATRALDDLRQEALRAKQRGTKGSLMVSVAADACSTGSVPAGPVPVNTYLKTSETKSFVPLVRNVDLRTGMPDGRLELKPCPR</sequence>
<dbReference type="KEGG" id="mcg:GL4_0482"/>
<protein>
    <recommendedName>
        <fullName evidence="3">Lipoprotein</fullName>
    </recommendedName>
</protein>
<dbReference type="OrthoDB" id="8030263at2"/>
<dbReference type="RefSeq" id="WP_045364129.1">
    <property type="nucleotide sequence ID" value="NZ_AP014648.1"/>
</dbReference>
<evidence type="ECO:0008006" key="3">
    <source>
        <dbReference type="Google" id="ProtNLM"/>
    </source>
</evidence>
<dbReference type="EMBL" id="AP014648">
    <property type="protein sequence ID" value="BAQ15948.1"/>
    <property type="molecule type" value="Genomic_DNA"/>
</dbReference>
<dbReference type="PROSITE" id="PS51257">
    <property type="entry name" value="PROKAR_LIPOPROTEIN"/>
    <property type="match status" value="1"/>
</dbReference>
<evidence type="ECO:0000313" key="2">
    <source>
        <dbReference type="Proteomes" id="UP000031643"/>
    </source>
</evidence>
<keyword evidence="2" id="KW-1185">Reference proteome</keyword>
<evidence type="ECO:0000313" key="1">
    <source>
        <dbReference type="EMBL" id="BAQ15948.1"/>
    </source>
</evidence>
<accession>A0A0A8JYS5</accession>
<dbReference type="AlphaFoldDB" id="A0A0A8JYS5"/>
<dbReference type="STRING" id="1384459.GL4_0482"/>
<reference evidence="1 2" key="1">
    <citation type="submission" date="2014-09" db="EMBL/GenBank/DDBJ databases">
        <title>Genome sequencing of Methyloceanibacter caenitepidi Gela4.</title>
        <authorList>
            <person name="Takeuchi M."/>
            <person name="Susumu S."/>
            <person name="Kamagata Y."/>
            <person name="Oshima K."/>
            <person name="Hattori M."/>
            <person name="Iwasaki W."/>
        </authorList>
    </citation>
    <scope>NUCLEOTIDE SEQUENCE [LARGE SCALE GENOMIC DNA]</scope>
    <source>
        <strain evidence="1 2">Gela4</strain>
    </source>
</reference>
<gene>
    <name evidence="1" type="ORF">GL4_0482</name>
</gene>
<dbReference type="Proteomes" id="UP000031643">
    <property type="component" value="Chromosome"/>
</dbReference>
<dbReference type="HOGENOM" id="CLU_109320_0_0_5"/>